<dbReference type="PIRSF" id="PIRSF001112">
    <property type="entry name" value="Epoxide_hydrolase"/>
    <property type="match status" value="1"/>
</dbReference>
<evidence type="ECO:0000256" key="4">
    <source>
        <dbReference type="PIRSR" id="PIRSR001112-1"/>
    </source>
</evidence>
<comment type="similarity">
    <text evidence="1">Belongs to the peptidase S33 family.</text>
</comment>
<reference evidence="6 7" key="1">
    <citation type="submission" date="2018-01" db="EMBL/GenBank/DDBJ databases">
        <title>The draft genome sequence of Halioglobus lutimaris HF004.</title>
        <authorList>
            <person name="Du Z.-J."/>
            <person name="Shi M.-J."/>
        </authorList>
    </citation>
    <scope>NUCLEOTIDE SEQUENCE [LARGE SCALE GENOMIC DNA]</scope>
    <source>
        <strain evidence="6 7">HF004</strain>
    </source>
</reference>
<dbReference type="SMR" id="A0A2N5X4I8"/>
<proteinExistence type="inferred from homology"/>
<dbReference type="EMBL" id="PKUS01000007">
    <property type="protein sequence ID" value="PLW69393.1"/>
    <property type="molecule type" value="Genomic_DNA"/>
</dbReference>
<dbReference type="SUPFAM" id="SSF53474">
    <property type="entry name" value="alpha/beta-Hydrolases"/>
    <property type="match status" value="1"/>
</dbReference>
<evidence type="ECO:0000256" key="3">
    <source>
        <dbReference type="ARBA" id="ARBA00022801"/>
    </source>
</evidence>
<dbReference type="PANTHER" id="PTHR21661">
    <property type="entry name" value="EPOXIDE HYDROLASE 1-RELATED"/>
    <property type="match status" value="1"/>
</dbReference>
<sequence length="383" mass="43574">MTDTIKPFSIAVDDAQLDDLRQRLNATRWPDAQTCEGWEQGMPLDYAREMAAYWLEKYDWRRCEATLNSWPQFTAELDGLNIHFIHRRSPHSHALPLIITHGWPGSVIEFHKIIDALAEPEKYGGDAADAFHVVAPSLPGYGFSSKPASTGMSVQNIATVWGKLMARLGYEKWVAQGGDWGSMVTQCIAESEAAHCLGIHINMPIVAPDPETMDQLTPTEQSALEDMAFYNEWDSAYAKQQSTRPQTLGYGLADSPVGQMAWIVEKFYAWTDCEKNGVKHPENALSKDEMLDNVMLYWLNNCAASSGRLYWESFRTPELAPIEMPLGCSVFPREIFRASRRWAEKRYANIIHWNELDRGGHFAAFEQPEMFIAEVRNCFRQLR</sequence>
<dbReference type="InterPro" id="IPR016292">
    <property type="entry name" value="Epoxide_hydrolase"/>
</dbReference>
<name>A0A2N5X4I8_9GAMM</name>
<accession>A0A2N5X4I8</accession>
<evidence type="ECO:0000256" key="2">
    <source>
        <dbReference type="ARBA" id="ARBA00022797"/>
    </source>
</evidence>
<dbReference type="Pfam" id="PF06441">
    <property type="entry name" value="EHN"/>
    <property type="match status" value="1"/>
</dbReference>
<protein>
    <submittedName>
        <fullName evidence="6">Epoxide hydrolase</fullName>
    </submittedName>
</protein>
<dbReference type="InterPro" id="IPR010497">
    <property type="entry name" value="Epoxide_hydro_N"/>
</dbReference>
<organism evidence="6 7">
    <name type="scientific">Pseudohalioglobus lutimaris</name>
    <dbReference type="NCBI Taxonomy" id="1737061"/>
    <lineage>
        <taxon>Bacteria</taxon>
        <taxon>Pseudomonadati</taxon>
        <taxon>Pseudomonadota</taxon>
        <taxon>Gammaproteobacteria</taxon>
        <taxon>Cellvibrionales</taxon>
        <taxon>Halieaceae</taxon>
        <taxon>Pseudohalioglobus</taxon>
    </lineage>
</organism>
<gene>
    <name evidence="6" type="ORF">C0039_07635</name>
</gene>
<dbReference type="GO" id="GO:0004301">
    <property type="term" value="F:epoxide hydrolase activity"/>
    <property type="evidence" value="ECO:0007669"/>
    <property type="project" value="TreeGrafter"/>
</dbReference>
<feature type="active site" description="Proton donor" evidence="4">
    <location>
        <position position="310"/>
    </location>
</feature>
<dbReference type="InterPro" id="IPR000639">
    <property type="entry name" value="Epox_hydrolase-like"/>
</dbReference>
<keyword evidence="2" id="KW-0058">Aromatic hydrocarbons catabolism</keyword>
<dbReference type="Proteomes" id="UP000235005">
    <property type="component" value="Unassembled WGS sequence"/>
</dbReference>
<dbReference type="AlphaFoldDB" id="A0A2N5X4I8"/>
<evidence type="ECO:0000313" key="6">
    <source>
        <dbReference type="EMBL" id="PLW69393.1"/>
    </source>
</evidence>
<feature type="active site" description="Nucleophile" evidence="4">
    <location>
        <position position="179"/>
    </location>
</feature>
<evidence type="ECO:0000259" key="5">
    <source>
        <dbReference type="Pfam" id="PF06441"/>
    </source>
</evidence>
<keyword evidence="3 6" id="KW-0378">Hydrolase</keyword>
<dbReference type="OrthoDB" id="9780765at2"/>
<feature type="active site" description="Proton acceptor" evidence="4">
    <location>
        <position position="361"/>
    </location>
</feature>
<evidence type="ECO:0000313" key="7">
    <source>
        <dbReference type="Proteomes" id="UP000235005"/>
    </source>
</evidence>
<dbReference type="PANTHER" id="PTHR21661:SF35">
    <property type="entry name" value="EPOXIDE HYDROLASE"/>
    <property type="match status" value="1"/>
</dbReference>
<dbReference type="RefSeq" id="WP_076000955.1">
    <property type="nucleotide sequence ID" value="NZ_PKUS01000007.1"/>
</dbReference>
<comment type="caution">
    <text evidence="6">The sequence shown here is derived from an EMBL/GenBank/DDBJ whole genome shotgun (WGS) entry which is preliminary data.</text>
</comment>
<keyword evidence="7" id="KW-1185">Reference proteome</keyword>
<dbReference type="Gene3D" id="3.40.50.1820">
    <property type="entry name" value="alpha/beta hydrolase"/>
    <property type="match status" value="1"/>
</dbReference>
<dbReference type="PRINTS" id="PR00412">
    <property type="entry name" value="EPOXHYDRLASE"/>
</dbReference>
<dbReference type="GO" id="GO:0097176">
    <property type="term" value="P:epoxide metabolic process"/>
    <property type="evidence" value="ECO:0007669"/>
    <property type="project" value="TreeGrafter"/>
</dbReference>
<evidence type="ECO:0000256" key="1">
    <source>
        <dbReference type="ARBA" id="ARBA00010088"/>
    </source>
</evidence>
<dbReference type="InterPro" id="IPR029058">
    <property type="entry name" value="AB_hydrolase_fold"/>
</dbReference>
<feature type="domain" description="Epoxide hydrolase N-terminal" evidence="5">
    <location>
        <begin position="5"/>
        <end position="110"/>
    </location>
</feature>